<name>A0A517NVG3_9BACT</name>
<dbReference type="Proteomes" id="UP000319817">
    <property type="component" value="Chromosome"/>
</dbReference>
<dbReference type="EMBL" id="CP036526">
    <property type="protein sequence ID" value="QDT11118.1"/>
    <property type="molecule type" value="Genomic_DNA"/>
</dbReference>
<evidence type="ECO:0008006" key="4">
    <source>
        <dbReference type="Google" id="ProtNLM"/>
    </source>
</evidence>
<evidence type="ECO:0000313" key="3">
    <source>
        <dbReference type="Proteomes" id="UP000319817"/>
    </source>
</evidence>
<accession>A0A517NVG3</accession>
<feature type="transmembrane region" description="Helical" evidence="1">
    <location>
        <begin position="267"/>
        <end position="286"/>
    </location>
</feature>
<gene>
    <name evidence="2" type="ORF">K239x_31120</name>
</gene>
<proteinExistence type="predicted"/>
<dbReference type="AlphaFoldDB" id="A0A517NVG3"/>
<feature type="transmembrane region" description="Helical" evidence="1">
    <location>
        <begin position="103"/>
        <end position="120"/>
    </location>
</feature>
<feature type="transmembrane region" description="Helical" evidence="1">
    <location>
        <begin position="232"/>
        <end position="261"/>
    </location>
</feature>
<protein>
    <recommendedName>
        <fullName evidence="4">HTTM domain-containing protein</fullName>
    </recommendedName>
</protein>
<evidence type="ECO:0000313" key="2">
    <source>
        <dbReference type="EMBL" id="QDT11118.1"/>
    </source>
</evidence>
<keyword evidence="1" id="KW-0812">Transmembrane</keyword>
<keyword evidence="1" id="KW-0472">Membrane</keyword>
<feature type="transmembrane region" description="Helical" evidence="1">
    <location>
        <begin position="69"/>
        <end position="91"/>
    </location>
</feature>
<organism evidence="2 3">
    <name type="scientific">Stieleria marina</name>
    <dbReference type="NCBI Taxonomy" id="1930275"/>
    <lineage>
        <taxon>Bacteria</taxon>
        <taxon>Pseudomonadati</taxon>
        <taxon>Planctomycetota</taxon>
        <taxon>Planctomycetia</taxon>
        <taxon>Pirellulales</taxon>
        <taxon>Pirellulaceae</taxon>
        <taxon>Stieleria</taxon>
    </lineage>
</organism>
<evidence type="ECO:0000256" key="1">
    <source>
        <dbReference type="SAM" id="Phobius"/>
    </source>
</evidence>
<feature type="transmembrane region" description="Helical" evidence="1">
    <location>
        <begin position="30"/>
        <end position="49"/>
    </location>
</feature>
<feature type="transmembrane region" description="Helical" evidence="1">
    <location>
        <begin position="165"/>
        <end position="183"/>
    </location>
</feature>
<dbReference type="OrthoDB" id="274943at2"/>
<keyword evidence="1" id="KW-1133">Transmembrane helix</keyword>
<keyword evidence="3" id="KW-1185">Reference proteome</keyword>
<feature type="transmembrane region" description="Helical" evidence="1">
    <location>
        <begin position="126"/>
        <end position="144"/>
    </location>
</feature>
<reference evidence="2 3" key="1">
    <citation type="submission" date="2019-02" db="EMBL/GenBank/DDBJ databases">
        <title>Deep-cultivation of Planctomycetes and their phenomic and genomic characterization uncovers novel biology.</title>
        <authorList>
            <person name="Wiegand S."/>
            <person name="Jogler M."/>
            <person name="Boedeker C."/>
            <person name="Pinto D."/>
            <person name="Vollmers J."/>
            <person name="Rivas-Marin E."/>
            <person name="Kohn T."/>
            <person name="Peeters S.H."/>
            <person name="Heuer A."/>
            <person name="Rast P."/>
            <person name="Oberbeckmann S."/>
            <person name="Bunk B."/>
            <person name="Jeske O."/>
            <person name="Meyerdierks A."/>
            <person name="Storesund J.E."/>
            <person name="Kallscheuer N."/>
            <person name="Luecker S."/>
            <person name="Lage O.M."/>
            <person name="Pohl T."/>
            <person name="Merkel B.J."/>
            <person name="Hornburger P."/>
            <person name="Mueller R.-W."/>
            <person name="Bruemmer F."/>
            <person name="Labrenz M."/>
            <person name="Spormann A.M."/>
            <person name="Op den Camp H."/>
            <person name="Overmann J."/>
            <person name="Amann R."/>
            <person name="Jetten M.S.M."/>
            <person name="Mascher T."/>
            <person name="Medema M.H."/>
            <person name="Devos D.P."/>
            <person name="Kaster A.-K."/>
            <person name="Ovreas L."/>
            <person name="Rohde M."/>
            <person name="Galperin M.Y."/>
            <person name="Jogler C."/>
        </authorList>
    </citation>
    <scope>NUCLEOTIDE SEQUENCE [LARGE SCALE GENOMIC DNA]</scope>
    <source>
        <strain evidence="2 3">K23_9</strain>
    </source>
</reference>
<dbReference type="RefSeq" id="WP_145418911.1">
    <property type="nucleotide sequence ID" value="NZ_CP036526.1"/>
</dbReference>
<sequence>MNTATTERSIVSAPTYKVATQLDPPHRVLIAYRLVACATLAALFWKWSFFQGCDAIYVSFPVTDSFFPLWLQSVWTLRVAFVTTAASITMGAVTCNDITRKRGAVLALLGATVLVIHQGSHNDMTFATAWWTSLWSVWLAFRLHRVNVLPVASRQAAQDALLRRAAFVSRLILSMILLGGAVGKWTSEYWSGAVFYDIYFAERDFWVFNWLRGSFDEAALREIAMWYSRKVVVLESVAGFGLWLLPAKYAAIAGVLIFTSIALLSNFLLFSVLLSLIGLAAVGFLVKR</sequence>